<keyword evidence="2" id="KW-1185">Reference proteome</keyword>
<evidence type="ECO:0000313" key="2">
    <source>
        <dbReference type="Proteomes" id="UP000439986"/>
    </source>
</evidence>
<sequence length="224" mass="25425">MKVWVSRRREEGAALASALPVVDGASLLELVVVEVTLDGNRRPAKVARLRPIGEQRILAQMLLPKLVKVHGWNLVLSGVEEVRMEYGKPRGFAQTWVCKLWVPEQAAGFRVRHTYERGAAIPKSAIHQASGTRGTLVVTTDYVTPLQRHTLCAEMHHYKTATFPAGRLVDCHIEWMSDNTFELGGLQVWDAHGDRSQWVERAGWLCEFDVEQRELTKAEYRMLR</sequence>
<comment type="caution">
    <text evidence="1">The sequence shown here is derived from an EMBL/GenBank/DDBJ whole genome shotgun (WGS) entry which is preliminary data.</text>
</comment>
<gene>
    <name evidence="1" type="ORF">GJ698_22090</name>
</gene>
<reference evidence="1 2" key="1">
    <citation type="submission" date="2019-11" db="EMBL/GenBank/DDBJ databases">
        <title>Novel species isolated from a subtropical stream in China.</title>
        <authorList>
            <person name="Lu H."/>
        </authorList>
    </citation>
    <scope>NUCLEOTIDE SEQUENCE [LARGE SCALE GENOMIC DNA]</scope>
    <source>
        <strain evidence="1 2">FT26W</strain>
    </source>
</reference>
<proteinExistence type="predicted"/>
<name>A0A844D9G8_9BURK</name>
<accession>A0A844D9G8</accession>
<evidence type="ECO:0000313" key="1">
    <source>
        <dbReference type="EMBL" id="MRW86765.1"/>
    </source>
</evidence>
<dbReference type="EMBL" id="WKJL01000019">
    <property type="protein sequence ID" value="MRW86765.1"/>
    <property type="molecule type" value="Genomic_DNA"/>
</dbReference>
<dbReference type="RefSeq" id="WP_154360021.1">
    <property type="nucleotide sequence ID" value="NZ_WKJL01000019.1"/>
</dbReference>
<dbReference type="Proteomes" id="UP000439986">
    <property type="component" value="Unassembled WGS sequence"/>
</dbReference>
<organism evidence="1 2">
    <name type="scientific">Duganella aquatilis</name>
    <dbReference type="NCBI Taxonomy" id="2666082"/>
    <lineage>
        <taxon>Bacteria</taxon>
        <taxon>Pseudomonadati</taxon>
        <taxon>Pseudomonadota</taxon>
        <taxon>Betaproteobacteria</taxon>
        <taxon>Burkholderiales</taxon>
        <taxon>Oxalobacteraceae</taxon>
        <taxon>Telluria group</taxon>
        <taxon>Duganella</taxon>
    </lineage>
</organism>
<dbReference type="AlphaFoldDB" id="A0A844D9G8"/>
<protein>
    <submittedName>
        <fullName evidence="1">Uncharacterized protein</fullName>
    </submittedName>
</protein>